<keyword evidence="1" id="KW-0472">Membrane</keyword>
<evidence type="ECO:0000313" key="4">
    <source>
        <dbReference type="Proteomes" id="UP001652445"/>
    </source>
</evidence>
<keyword evidence="1" id="KW-1133">Transmembrane helix</keyword>
<accession>A0ABT2UDY1</accession>
<sequence>MKRKIIFFIAVVAVLVILLIIQFAIQTNNQKEGTQAAAAATTVSTPTFSIGGSESDVKEIKIVNTAGVIKLVPTKGISGSESIDWVLETKPDFPIDQNLLNNMAVSALTKFNLLDEHATNLKQFGLDPAHAEVNVTLNNGREHTIKIGKPTPDQANYYVVINNEKGIYLMNSGNAKKLLVSLNDLFDKKIPEINLKNLKSMEILKSGKLFLDLKAKQNKESTPSSLPGAHLLPTNHLVMKVPVPDRDVYLEDFAKRTFGLPGGTTHITNATIKVLSIVDEKPLDMGHYGLSVPALEIKIQDDKNGYHLMLGDASGDIIYAKFADKNYIFSINRESIRSLLTFEPIQFIDRFLALINIVDCDQISIEASSSKFNVVINHKELPLARGQSTQGEEQSGIFNGKVVEVDQLRKFYEMIIGLSFDAVIEPVEKPGNSLTTIKYTTKKGEKTVTFYTYNDNFYLVKVDDGAAQYLINKQAVDEVIMACKAMLSDIHIT</sequence>
<protein>
    <submittedName>
        <fullName evidence="3">DUF4340 domain-containing protein</fullName>
    </submittedName>
</protein>
<feature type="domain" description="DUF4340" evidence="2">
    <location>
        <begin position="85"/>
        <end position="224"/>
    </location>
</feature>
<evidence type="ECO:0000256" key="1">
    <source>
        <dbReference type="SAM" id="Phobius"/>
    </source>
</evidence>
<feature type="transmembrane region" description="Helical" evidence="1">
    <location>
        <begin position="5"/>
        <end position="25"/>
    </location>
</feature>
<dbReference type="Proteomes" id="UP001652445">
    <property type="component" value="Unassembled WGS sequence"/>
</dbReference>
<dbReference type="Pfam" id="PF14238">
    <property type="entry name" value="DUF4340"/>
    <property type="match status" value="1"/>
</dbReference>
<reference evidence="3 4" key="1">
    <citation type="submission" date="2022-09" db="EMBL/GenBank/DDBJ databases">
        <authorList>
            <person name="Han X.L."/>
            <person name="Wang Q."/>
            <person name="Lu T."/>
        </authorList>
    </citation>
    <scope>NUCLEOTIDE SEQUENCE [LARGE SCALE GENOMIC DNA]</scope>
    <source>
        <strain evidence="3 4">WQ 127069</strain>
    </source>
</reference>
<comment type="caution">
    <text evidence="3">The sequence shown here is derived from an EMBL/GenBank/DDBJ whole genome shotgun (WGS) entry which is preliminary data.</text>
</comment>
<proteinExistence type="predicted"/>
<keyword evidence="4" id="KW-1185">Reference proteome</keyword>
<gene>
    <name evidence="3" type="ORF">OB236_12030</name>
</gene>
<name>A0ABT2UDY1_9BACL</name>
<evidence type="ECO:0000313" key="3">
    <source>
        <dbReference type="EMBL" id="MCU6792848.1"/>
    </source>
</evidence>
<dbReference type="EMBL" id="JAOQIO010000034">
    <property type="protein sequence ID" value="MCU6792848.1"/>
    <property type="molecule type" value="Genomic_DNA"/>
</dbReference>
<dbReference type="RefSeq" id="WP_262684205.1">
    <property type="nucleotide sequence ID" value="NZ_JAOQIO010000034.1"/>
</dbReference>
<evidence type="ECO:0000259" key="2">
    <source>
        <dbReference type="Pfam" id="PF14238"/>
    </source>
</evidence>
<dbReference type="InterPro" id="IPR025641">
    <property type="entry name" value="DUF4340"/>
</dbReference>
<keyword evidence="1" id="KW-0812">Transmembrane</keyword>
<organism evidence="3 4">
    <name type="scientific">Paenibacillus baimaensis</name>
    <dbReference type="NCBI Taxonomy" id="2982185"/>
    <lineage>
        <taxon>Bacteria</taxon>
        <taxon>Bacillati</taxon>
        <taxon>Bacillota</taxon>
        <taxon>Bacilli</taxon>
        <taxon>Bacillales</taxon>
        <taxon>Paenibacillaceae</taxon>
        <taxon>Paenibacillus</taxon>
    </lineage>
</organism>